<feature type="compositionally biased region" description="Low complexity" evidence="3">
    <location>
        <begin position="311"/>
        <end position="322"/>
    </location>
</feature>
<keyword evidence="6" id="KW-1185">Reference proteome</keyword>
<organism evidence="5 6">
    <name type="scientific">Streptosporangium longisporum</name>
    <dbReference type="NCBI Taxonomy" id="46187"/>
    <lineage>
        <taxon>Bacteria</taxon>
        <taxon>Bacillati</taxon>
        <taxon>Actinomycetota</taxon>
        <taxon>Actinomycetes</taxon>
        <taxon>Streptosporangiales</taxon>
        <taxon>Streptosporangiaceae</taxon>
        <taxon>Streptosporangium</taxon>
    </lineage>
</organism>
<evidence type="ECO:0000256" key="2">
    <source>
        <dbReference type="ARBA" id="ARBA00023163"/>
    </source>
</evidence>
<dbReference type="InterPro" id="IPR009057">
    <property type="entry name" value="Homeodomain-like_sf"/>
</dbReference>
<dbReference type="InterPro" id="IPR052158">
    <property type="entry name" value="INH-QAR"/>
</dbReference>
<dbReference type="EMBL" id="BAAAWD010000028">
    <property type="protein sequence ID" value="GAA3038201.1"/>
    <property type="molecule type" value="Genomic_DNA"/>
</dbReference>
<dbReference type="CDD" id="cd03137">
    <property type="entry name" value="GATase1_AraC_1"/>
    <property type="match status" value="1"/>
</dbReference>
<feature type="compositionally biased region" description="Polar residues" evidence="3">
    <location>
        <begin position="339"/>
        <end position="348"/>
    </location>
</feature>
<evidence type="ECO:0000259" key="4">
    <source>
        <dbReference type="PROSITE" id="PS01124"/>
    </source>
</evidence>
<dbReference type="PROSITE" id="PS01124">
    <property type="entry name" value="HTH_ARAC_FAMILY_2"/>
    <property type="match status" value="1"/>
</dbReference>
<accession>A0ABP6LD55</accession>
<dbReference type="Pfam" id="PF12833">
    <property type="entry name" value="HTH_18"/>
    <property type="match status" value="1"/>
</dbReference>
<dbReference type="PANTHER" id="PTHR43130">
    <property type="entry name" value="ARAC-FAMILY TRANSCRIPTIONAL REGULATOR"/>
    <property type="match status" value="1"/>
</dbReference>
<dbReference type="SMART" id="SM00342">
    <property type="entry name" value="HTH_ARAC"/>
    <property type="match status" value="1"/>
</dbReference>
<evidence type="ECO:0000256" key="1">
    <source>
        <dbReference type="ARBA" id="ARBA00023015"/>
    </source>
</evidence>
<evidence type="ECO:0000313" key="5">
    <source>
        <dbReference type="EMBL" id="GAA3038201.1"/>
    </source>
</evidence>
<dbReference type="Proteomes" id="UP001499930">
    <property type="component" value="Unassembled WGS sequence"/>
</dbReference>
<gene>
    <name evidence="5" type="ORF">GCM10017559_77790</name>
</gene>
<evidence type="ECO:0000256" key="3">
    <source>
        <dbReference type="SAM" id="MobiDB-lite"/>
    </source>
</evidence>
<name>A0ABP6LD55_9ACTN</name>
<dbReference type="Gene3D" id="3.40.50.880">
    <property type="match status" value="1"/>
</dbReference>
<dbReference type="InterPro" id="IPR018060">
    <property type="entry name" value="HTH_AraC"/>
</dbReference>
<protein>
    <submittedName>
        <fullName evidence="5">DJ-1/PfpI family protein</fullName>
    </submittedName>
</protein>
<feature type="region of interest" description="Disordered" evidence="3">
    <location>
        <begin position="309"/>
        <end position="348"/>
    </location>
</feature>
<reference evidence="6" key="1">
    <citation type="journal article" date="2019" name="Int. J. Syst. Evol. Microbiol.">
        <title>The Global Catalogue of Microorganisms (GCM) 10K type strain sequencing project: providing services to taxonomists for standard genome sequencing and annotation.</title>
        <authorList>
            <consortium name="The Broad Institute Genomics Platform"/>
            <consortium name="The Broad Institute Genome Sequencing Center for Infectious Disease"/>
            <person name="Wu L."/>
            <person name="Ma J."/>
        </authorList>
    </citation>
    <scope>NUCLEOTIDE SEQUENCE [LARGE SCALE GENOMIC DNA]</scope>
    <source>
        <strain evidence="6">JCM 3106</strain>
    </source>
</reference>
<dbReference type="SUPFAM" id="SSF52317">
    <property type="entry name" value="Class I glutamine amidotransferase-like"/>
    <property type="match status" value="1"/>
</dbReference>
<dbReference type="InterPro" id="IPR002818">
    <property type="entry name" value="DJ-1/PfpI"/>
</dbReference>
<dbReference type="Pfam" id="PF01965">
    <property type="entry name" value="DJ-1_PfpI"/>
    <property type="match status" value="1"/>
</dbReference>
<sequence>MSERRVIVVGYDAAELLDIACVTTTLVMANTQGAAPPYHVRMVTPGGHPIVCGTGLTLQAQEALERVTGPLDTLIVSGGIGHRAAAGNRLIVAHVRRLARESRRVASVCTGADVLASAGLLDGRRATTHWQWADALAARHPGVTVDPGPIFVRDGNTYTAAGVTSALDLTLSFVEDDHGAEVARKVAQHLVTYLQRPGNQAQMSMYTATPPSDNALVRQIVDHVTGNLDADLASSTLAAGAGVSERHLTRLFLRHLGQTPARFVRRARTEGAAHLLASTSLPMSAVANRCGFGTTETLRQAFVDRYGIPPSRYRSTASTTRSGPAVPARHPGGQEPSGDVSSRASRRA</sequence>
<keyword evidence="1" id="KW-0805">Transcription regulation</keyword>
<evidence type="ECO:0000313" key="6">
    <source>
        <dbReference type="Proteomes" id="UP001499930"/>
    </source>
</evidence>
<comment type="caution">
    <text evidence="5">The sequence shown here is derived from an EMBL/GenBank/DDBJ whole genome shotgun (WGS) entry which is preliminary data.</text>
</comment>
<dbReference type="InterPro" id="IPR029062">
    <property type="entry name" value="Class_I_gatase-like"/>
</dbReference>
<keyword evidence="2" id="KW-0804">Transcription</keyword>
<dbReference type="Gene3D" id="1.10.10.60">
    <property type="entry name" value="Homeodomain-like"/>
    <property type="match status" value="1"/>
</dbReference>
<dbReference type="SUPFAM" id="SSF46689">
    <property type="entry name" value="Homeodomain-like"/>
    <property type="match status" value="2"/>
</dbReference>
<dbReference type="PANTHER" id="PTHR43130:SF3">
    <property type="entry name" value="HTH-TYPE TRANSCRIPTIONAL REGULATOR RV1931C"/>
    <property type="match status" value="1"/>
</dbReference>
<feature type="domain" description="HTH araC/xylS-type" evidence="4">
    <location>
        <begin position="218"/>
        <end position="316"/>
    </location>
</feature>
<proteinExistence type="predicted"/>
<dbReference type="RefSeq" id="WP_344906407.1">
    <property type="nucleotide sequence ID" value="NZ_BAAAWD010000028.1"/>
</dbReference>